<dbReference type="Gene3D" id="3.30.390.30">
    <property type="match status" value="1"/>
</dbReference>
<name>A0A2U2MR54_9BIFI</name>
<dbReference type="PRINTS" id="PR00368">
    <property type="entry name" value="FADPNR"/>
</dbReference>
<dbReference type="SUPFAM" id="SSF51905">
    <property type="entry name" value="FAD/NAD(P)-binding domain"/>
    <property type="match status" value="1"/>
</dbReference>
<protein>
    <submittedName>
        <fullName evidence="9">FAD-dependent oxidoreductase</fullName>
    </submittedName>
</protein>
<dbReference type="PRINTS" id="PR00411">
    <property type="entry name" value="PNDRDTASEI"/>
</dbReference>
<dbReference type="RefSeq" id="WP_109137809.1">
    <property type="nucleotide sequence ID" value="NZ_QFFN01000026.1"/>
</dbReference>
<keyword evidence="10" id="KW-1185">Reference proteome</keyword>
<dbReference type="Pfam" id="PF02852">
    <property type="entry name" value="Pyr_redox_dim"/>
    <property type="match status" value="1"/>
</dbReference>
<dbReference type="SUPFAM" id="SSF55424">
    <property type="entry name" value="FAD/NAD-linked reductases, dimerisation (C-terminal) domain"/>
    <property type="match status" value="1"/>
</dbReference>
<evidence type="ECO:0000256" key="2">
    <source>
        <dbReference type="ARBA" id="ARBA00009130"/>
    </source>
</evidence>
<keyword evidence="5" id="KW-0560">Oxidoreductase</keyword>
<evidence type="ECO:0000256" key="3">
    <source>
        <dbReference type="ARBA" id="ARBA00022630"/>
    </source>
</evidence>
<keyword evidence="4" id="KW-0274">FAD</keyword>
<dbReference type="EMBL" id="QFFN01000026">
    <property type="protein sequence ID" value="PWG59314.1"/>
    <property type="molecule type" value="Genomic_DNA"/>
</dbReference>
<evidence type="ECO:0000313" key="9">
    <source>
        <dbReference type="EMBL" id="PWG59314.1"/>
    </source>
</evidence>
<dbReference type="InterPro" id="IPR036188">
    <property type="entry name" value="FAD/NAD-bd_sf"/>
</dbReference>
<dbReference type="PANTHER" id="PTHR43429:SF1">
    <property type="entry name" value="NAD(P)H SULFUR OXIDOREDUCTASE (COA-DEPENDENT)"/>
    <property type="match status" value="1"/>
</dbReference>
<keyword evidence="3" id="KW-0285">Flavoprotein</keyword>
<evidence type="ECO:0000259" key="7">
    <source>
        <dbReference type="Pfam" id="PF02852"/>
    </source>
</evidence>
<evidence type="ECO:0000259" key="8">
    <source>
        <dbReference type="Pfam" id="PF07992"/>
    </source>
</evidence>
<dbReference type="AlphaFoldDB" id="A0A2U2MR54"/>
<keyword evidence="6" id="KW-0676">Redox-active center</keyword>
<proteinExistence type="inferred from homology"/>
<comment type="cofactor">
    <cofactor evidence="1">
        <name>FAD</name>
        <dbReference type="ChEBI" id="CHEBI:57692"/>
    </cofactor>
</comment>
<dbReference type="InterPro" id="IPR050260">
    <property type="entry name" value="FAD-bd_OxRdtase"/>
</dbReference>
<dbReference type="GO" id="GO:0016491">
    <property type="term" value="F:oxidoreductase activity"/>
    <property type="evidence" value="ECO:0007669"/>
    <property type="project" value="UniProtKB-KW"/>
</dbReference>
<organism evidence="9 10">
    <name type="scientific">Bifidobacterium catulorum</name>
    <dbReference type="NCBI Taxonomy" id="1630173"/>
    <lineage>
        <taxon>Bacteria</taxon>
        <taxon>Bacillati</taxon>
        <taxon>Actinomycetota</taxon>
        <taxon>Actinomycetes</taxon>
        <taxon>Bifidobacteriales</taxon>
        <taxon>Bifidobacteriaceae</taxon>
        <taxon>Bifidobacterium</taxon>
    </lineage>
</organism>
<feature type="domain" description="FAD/NAD(P)-binding" evidence="8">
    <location>
        <begin position="3"/>
        <end position="317"/>
    </location>
</feature>
<dbReference type="Gene3D" id="3.50.50.60">
    <property type="entry name" value="FAD/NAD(P)-binding domain"/>
    <property type="match status" value="2"/>
</dbReference>
<dbReference type="InterPro" id="IPR016156">
    <property type="entry name" value="FAD/NAD-linked_Rdtase_dimer_sf"/>
</dbReference>
<dbReference type="Pfam" id="PF07992">
    <property type="entry name" value="Pyr_redox_2"/>
    <property type="match status" value="1"/>
</dbReference>
<accession>A0A2U2MR54</accession>
<sequence length="458" mass="48715">MTTVAIVGCTHAGTFAAQSILQAHPDWDVHVYERNDTLSFLSCGIALWVGDHVSDPKKMFYSSPEALASLGATMHMEHDVLSVDVKGGSLVAKDLKTGEESTLNFDKLVVTTGSKPVTPPIPGLAEGLEDGRVKLCKNWGHGLAIKEMAKNAKRVAVIGAGYIGAELAEQFSEIGVQSVLIDGLDRALAKNFDKPISDVVEKAFTDHGVTLALGHMVNEFRLNDSGTVTVVTSEDEFEVDCAIMGAGFLPRTDLFAGQLDMLKNGAITTDEYMRATISGESEPSQDVFAAGDSATVFYNPTGTYDYIPLATNAVRQALLVGANIVEPTQKYMGTQATSAVQLYDLSLAATGLTQGGAEARGVTVRSTTLTQDFRPAFMLTTTPVTATLTWDPQTRKIKGAQFLSKQPDVAQAANAVSIAIQAGFTIDQLANVDLLFQPNFGQPVNYLAAVAMQAVAEA</sequence>
<dbReference type="InterPro" id="IPR023753">
    <property type="entry name" value="FAD/NAD-binding_dom"/>
</dbReference>
<evidence type="ECO:0000313" key="10">
    <source>
        <dbReference type="Proteomes" id="UP000245753"/>
    </source>
</evidence>
<dbReference type="Proteomes" id="UP000245753">
    <property type="component" value="Unassembled WGS sequence"/>
</dbReference>
<comment type="caution">
    <text evidence="9">The sequence shown here is derived from an EMBL/GenBank/DDBJ whole genome shotgun (WGS) entry which is preliminary data.</text>
</comment>
<evidence type="ECO:0000256" key="4">
    <source>
        <dbReference type="ARBA" id="ARBA00022827"/>
    </source>
</evidence>
<evidence type="ECO:0000256" key="1">
    <source>
        <dbReference type="ARBA" id="ARBA00001974"/>
    </source>
</evidence>
<evidence type="ECO:0000256" key="5">
    <source>
        <dbReference type="ARBA" id="ARBA00023002"/>
    </source>
</evidence>
<evidence type="ECO:0000256" key="6">
    <source>
        <dbReference type="ARBA" id="ARBA00023284"/>
    </source>
</evidence>
<comment type="similarity">
    <text evidence="2">Belongs to the class-III pyridine nucleotide-disulfide oxidoreductase family.</text>
</comment>
<gene>
    <name evidence="9" type="ORF">DF200_08325</name>
</gene>
<dbReference type="PANTHER" id="PTHR43429">
    <property type="entry name" value="PYRIDINE NUCLEOTIDE-DISULFIDE OXIDOREDUCTASE DOMAIN-CONTAINING"/>
    <property type="match status" value="1"/>
</dbReference>
<feature type="domain" description="Pyridine nucleotide-disulphide oxidoreductase dimerisation" evidence="7">
    <location>
        <begin position="340"/>
        <end position="440"/>
    </location>
</feature>
<dbReference type="OrthoDB" id="9802028at2"/>
<dbReference type="InterPro" id="IPR004099">
    <property type="entry name" value="Pyr_nucl-diS_OxRdtase_dimer"/>
</dbReference>
<reference evidence="9 10" key="1">
    <citation type="journal article" date="2018" name="Int. J. Syst. Evol. Microbiol.">
        <title>Bifidobacterium catulorum sp. nov., a novel taxon from the faeces of the baby common marmoset (Callithrix jacchus).</title>
        <authorList>
            <person name="Modesto M."/>
            <person name="Michelini S."/>
            <person name="Oki K."/>
            <person name="Biavati B."/>
            <person name="Watanabe K."/>
            <person name="Mattarelli P."/>
        </authorList>
    </citation>
    <scope>NUCLEOTIDE SEQUENCE [LARGE SCALE GENOMIC DNA]</scope>
    <source>
        <strain evidence="9 10">MRM 8.19</strain>
    </source>
</reference>